<dbReference type="EMBL" id="JAHUTI010002668">
    <property type="protein sequence ID" value="MED6233498.1"/>
    <property type="molecule type" value="Genomic_DNA"/>
</dbReference>
<evidence type="ECO:0000313" key="2">
    <source>
        <dbReference type="EMBL" id="MED6233498.1"/>
    </source>
</evidence>
<keyword evidence="3" id="KW-1185">Reference proteome</keyword>
<feature type="region of interest" description="Disordered" evidence="1">
    <location>
        <begin position="42"/>
        <end position="70"/>
    </location>
</feature>
<comment type="caution">
    <text evidence="2">The sequence shown here is derived from an EMBL/GenBank/DDBJ whole genome shotgun (WGS) entry which is preliminary data.</text>
</comment>
<reference evidence="2 3" key="1">
    <citation type="submission" date="2021-07" db="EMBL/GenBank/DDBJ databases">
        <authorList>
            <person name="Palmer J.M."/>
        </authorList>
    </citation>
    <scope>NUCLEOTIDE SEQUENCE [LARGE SCALE GENOMIC DNA]</scope>
    <source>
        <strain evidence="2 3">AT_MEX2019</strain>
        <tissue evidence="2">Muscle</tissue>
    </source>
</reference>
<organism evidence="2 3">
    <name type="scientific">Ataeniobius toweri</name>
    <dbReference type="NCBI Taxonomy" id="208326"/>
    <lineage>
        <taxon>Eukaryota</taxon>
        <taxon>Metazoa</taxon>
        <taxon>Chordata</taxon>
        <taxon>Craniata</taxon>
        <taxon>Vertebrata</taxon>
        <taxon>Euteleostomi</taxon>
        <taxon>Actinopterygii</taxon>
        <taxon>Neopterygii</taxon>
        <taxon>Teleostei</taxon>
        <taxon>Neoteleostei</taxon>
        <taxon>Acanthomorphata</taxon>
        <taxon>Ovalentaria</taxon>
        <taxon>Atherinomorphae</taxon>
        <taxon>Cyprinodontiformes</taxon>
        <taxon>Goodeidae</taxon>
        <taxon>Ataeniobius</taxon>
    </lineage>
</organism>
<evidence type="ECO:0000313" key="3">
    <source>
        <dbReference type="Proteomes" id="UP001345963"/>
    </source>
</evidence>
<gene>
    <name evidence="2" type="ORF">ATANTOWER_012559</name>
</gene>
<accession>A0ABU7A6M2</accession>
<evidence type="ECO:0000256" key="1">
    <source>
        <dbReference type="SAM" id="MobiDB-lite"/>
    </source>
</evidence>
<sequence length="70" mass="7793">MSRRKKMNAVQAEQAQLSYKKALNGGGMAAVQQELCRRTHTGIQGKEAPFGEGSKATAWKRGQYRGRRAR</sequence>
<dbReference type="Proteomes" id="UP001345963">
    <property type="component" value="Unassembled WGS sequence"/>
</dbReference>
<protein>
    <recommendedName>
        <fullName evidence="4">Ribosome modulation factor</fullName>
    </recommendedName>
</protein>
<name>A0ABU7A6M2_9TELE</name>
<proteinExistence type="predicted"/>
<evidence type="ECO:0008006" key="4">
    <source>
        <dbReference type="Google" id="ProtNLM"/>
    </source>
</evidence>